<proteinExistence type="predicted"/>
<feature type="domain" description="Ras-GEF" evidence="4">
    <location>
        <begin position="809"/>
        <end position="1034"/>
    </location>
</feature>
<dbReference type="InterPro" id="IPR036964">
    <property type="entry name" value="RASGEF_cat_dom_sf"/>
</dbReference>
<evidence type="ECO:0000256" key="1">
    <source>
        <dbReference type="ARBA" id="ARBA00022658"/>
    </source>
</evidence>
<evidence type="ECO:0000259" key="4">
    <source>
        <dbReference type="PROSITE" id="PS50009"/>
    </source>
</evidence>
<dbReference type="InterPro" id="IPR008937">
    <property type="entry name" value="Ras-like_GEF"/>
</dbReference>
<dbReference type="GO" id="GO:0005085">
    <property type="term" value="F:guanyl-nucleotide exchange factor activity"/>
    <property type="evidence" value="ECO:0007669"/>
    <property type="project" value="UniProtKB-KW"/>
</dbReference>
<feature type="compositionally biased region" description="Low complexity" evidence="3">
    <location>
        <begin position="520"/>
        <end position="532"/>
    </location>
</feature>
<dbReference type="PANTHER" id="PTHR23113:SF224">
    <property type="entry name" value="RAP GUANINE NUCLEOTIDE EXCHANGE FACTOR 1"/>
    <property type="match status" value="1"/>
</dbReference>
<evidence type="ECO:0000313" key="6">
    <source>
        <dbReference type="EMBL" id="RNA20609.1"/>
    </source>
</evidence>
<dbReference type="SMART" id="SM00147">
    <property type="entry name" value="RasGEF"/>
    <property type="match status" value="1"/>
</dbReference>
<evidence type="ECO:0000256" key="3">
    <source>
        <dbReference type="SAM" id="MobiDB-lite"/>
    </source>
</evidence>
<dbReference type="Pfam" id="PF00617">
    <property type="entry name" value="RasGEF"/>
    <property type="match status" value="1"/>
</dbReference>
<keyword evidence="7" id="KW-1185">Reference proteome</keyword>
<dbReference type="CDD" id="cd00155">
    <property type="entry name" value="RasGEF"/>
    <property type="match status" value="1"/>
</dbReference>
<organism evidence="6 7">
    <name type="scientific">Brachionus plicatilis</name>
    <name type="common">Marine rotifer</name>
    <name type="synonym">Brachionus muelleri</name>
    <dbReference type="NCBI Taxonomy" id="10195"/>
    <lineage>
        <taxon>Eukaryota</taxon>
        <taxon>Metazoa</taxon>
        <taxon>Spiralia</taxon>
        <taxon>Gnathifera</taxon>
        <taxon>Rotifera</taxon>
        <taxon>Eurotatoria</taxon>
        <taxon>Monogononta</taxon>
        <taxon>Pseudotrocha</taxon>
        <taxon>Ploima</taxon>
        <taxon>Brachionidae</taxon>
        <taxon>Brachionus</taxon>
    </lineage>
</organism>
<dbReference type="GO" id="GO:0005886">
    <property type="term" value="C:plasma membrane"/>
    <property type="evidence" value="ECO:0007669"/>
    <property type="project" value="TreeGrafter"/>
</dbReference>
<dbReference type="PROSITE" id="PS50009">
    <property type="entry name" value="RASGEF_CAT"/>
    <property type="match status" value="1"/>
</dbReference>
<dbReference type="OrthoDB" id="25179at2759"/>
<feature type="region of interest" description="Disordered" evidence="3">
    <location>
        <begin position="188"/>
        <end position="219"/>
    </location>
</feature>
<dbReference type="Gene3D" id="1.10.840.10">
    <property type="entry name" value="Ras guanine-nucleotide exchange factors catalytic domain"/>
    <property type="match status" value="1"/>
</dbReference>
<dbReference type="InterPro" id="IPR000651">
    <property type="entry name" value="Ras-like_Gua-exchang_fac_N"/>
</dbReference>
<protein>
    <submittedName>
        <fullName evidence="6">Rap guanine nucleotide exchange factor 1-like isoform X5</fullName>
    </submittedName>
</protein>
<gene>
    <name evidence="6" type="ORF">BpHYR1_024520</name>
</gene>
<dbReference type="STRING" id="10195.A0A3M7RAX5"/>
<dbReference type="PANTHER" id="PTHR23113">
    <property type="entry name" value="GUANINE NUCLEOTIDE EXCHANGE FACTOR"/>
    <property type="match status" value="1"/>
</dbReference>
<reference evidence="6 7" key="1">
    <citation type="journal article" date="2018" name="Sci. Rep.">
        <title>Genomic signatures of local adaptation to the degree of environmental predictability in rotifers.</title>
        <authorList>
            <person name="Franch-Gras L."/>
            <person name="Hahn C."/>
            <person name="Garcia-Roger E.M."/>
            <person name="Carmona M.J."/>
            <person name="Serra M."/>
            <person name="Gomez A."/>
        </authorList>
    </citation>
    <scope>NUCLEOTIDE SEQUENCE [LARGE SCALE GENOMIC DNA]</scope>
    <source>
        <strain evidence="6">HYR1</strain>
    </source>
</reference>
<dbReference type="GO" id="GO:0007265">
    <property type="term" value="P:Ras protein signal transduction"/>
    <property type="evidence" value="ECO:0007669"/>
    <property type="project" value="TreeGrafter"/>
</dbReference>
<feature type="compositionally biased region" description="Polar residues" evidence="3">
    <location>
        <begin position="509"/>
        <end position="519"/>
    </location>
</feature>
<dbReference type="EMBL" id="REGN01003814">
    <property type="protein sequence ID" value="RNA20609.1"/>
    <property type="molecule type" value="Genomic_DNA"/>
</dbReference>
<name>A0A3M7RAX5_BRAPC</name>
<feature type="region of interest" description="Disordered" evidence="3">
    <location>
        <begin position="509"/>
        <end position="532"/>
    </location>
</feature>
<comment type="caution">
    <text evidence="6">The sequence shown here is derived from an EMBL/GenBank/DDBJ whole genome shotgun (WGS) entry which is preliminary data.</text>
</comment>
<dbReference type="SUPFAM" id="SSF48366">
    <property type="entry name" value="Ras GEF"/>
    <property type="match status" value="1"/>
</dbReference>
<dbReference type="AlphaFoldDB" id="A0A3M7RAX5"/>
<feature type="domain" description="N-terminal Ras-GEF" evidence="5">
    <location>
        <begin position="574"/>
        <end position="722"/>
    </location>
</feature>
<dbReference type="Proteomes" id="UP000276133">
    <property type="component" value="Unassembled WGS sequence"/>
</dbReference>
<dbReference type="InterPro" id="IPR001895">
    <property type="entry name" value="RASGEF_cat_dom"/>
</dbReference>
<evidence type="ECO:0000259" key="5">
    <source>
        <dbReference type="PROSITE" id="PS50212"/>
    </source>
</evidence>
<evidence type="ECO:0000256" key="2">
    <source>
        <dbReference type="PROSITE-ProRule" id="PRU00168"/>
    </source>
</evidence>
<dbReference type="InterPro" id="IPR023578">
    <property type="entry name" value="Ras_GEF_dom_sf"/>
</dbReference>
<keyword evidence="1 2" id="KW-0344">Guanine-nucleotide releasing factor</keyword>
<accession>A0A3M7RAX5</accession>
<evidence type="ECO:0000313" key="7">
    <source>
        <dbReference type="Proteomes" id="UP000276133"/>
    </source>
</evidence>
<sequence>MSKNHSARNLASDGMSEKAKANRFNRTYTLPRRFKEKFLTTNSLSLKAASKASADSSPVNTCLLTKSVDSLLKSIKYLEQILLKKKYELISSISTAILECVLEIYNLIKLMENNGESTRLKLQLNTSLANFIKWSDSVLCSTGRKEHDGEPEFAELTSRWGPLTQQLLDAVQNLVDYVRHTGKHAAQKECGAHKTRSASSSSTSTKIEHAGPRVTTHTGQDNTITKTIETQLHDNVVQISTLTRMTNDATKDIIDHGFDNFFNLDKIALELSQISSIDSNAKCNYLLRQFESFAKEFNLSEKCSTSCHSTLNRSKNSSNYSSPSRSVSGSVTQKKILYKNSKFVHESESKVKLEKKVHGCDQCVQDSTTSASTTHKTNFVQTNYLSDKELGKILLDDKLEDQTDAECTRGRTPDREANVSAPLMDQVAPKLPNDLNPEFLLIDDDDDEEEEEEKENLSEDALVVVDSKNVASFSSGSVSNSSLSILPKMTPNDALNVHIALNESNLSISQSPVQSAKTDNLQSESSLSGSSNVSNNWQWGPGAQSILTLLDVGHLLEYQSSSTISSPHAVSLPNSAVLRGGEIDALIVLATSANSSVIAPPNNHSGHSLTTGSMGKDKAGANFLFQEAFLTTYRTILEPMDLIKKLIFRYRSFTKKNDLNNNMDRGEHSLERTKANRRSYEIEYNDKFDLNRLKSNIRLNKMTSSAIRNSLTLMVRVLDGLRTELDDTELIEILNNFIFELVIDDELQMARLLRKKLLHKLEKRRLEKLDDENSLIEDKIDQFGKLNSSRPQIIPYSFAKKSQSILDFKSMEIAEQMTLIDLKLFNKIELSEVLLWSTKQSEKLSPNLIKFTEHFNNISYWARSRILESENYRDRERYLIKFLKIMKYLRKMNNFNSYLSILSAVDSGPIQRLDWPKSIIDTIKEYAALIDPKCGFKSLREAISEAEPPCIPHIGLILQDLTILHIANPDFLPSGNCNFWKRWQQFNILERLRYFKRCNYNFRPNVKIHELFNDFKDYIGEDAQYNLSEQLKPRTKH</sequence>
<dbReference type="PROSITE" id="PS50212">
    <property type="entry name" value="RASGEF_NTER"/>
    <property type="match status" value="1"/>
</dbReference>